<keyword evidence="5" id="KW-1003">Cell membrane</keyword>
<dbReference type="GO" id="GO:0006824">
    <property type="term" value="P:cobalt ion transport"/>
    <property type="evidence" value="ECO:0007669"/>
    <property type="project" value="UniProtKB-KW"/>
</dbReference>
<keyword evidence="12" id="KW-0170">Cobalt</keyword>
<evidence type="ECO:0000256" key="10">
    <source>
        <dbReference type="ARBA" id="ARBA00023112"/>
    </source>
</evidence>
<dbReference type="GO" id="GO:0032025">
    <property type="term" value="P:response to cobalt ion"/>
    <property type="evidence" value="ECO:0007669"/>
    <property type="project" value="TreeGrafter"/>
</dbReference>
<dbReference type="RefSeq" id="WP_093996482.1">
    <property type="nucleotide sequence ID" value="NZ_FXYD01000003.1"/>
</dbReference>
<dbReference type="AlphaFoldDB" id="A0A238KA47"/>
<dbReference type="GO" id="GO:0015099">
    <property type="term" value="F:nickel cation transmembrane transporter activity"/>
    <property type="evidence" value="ECO:0007669"/>
    <property type="project" value="UniProtKB-UniRule"/>
</dbReference>
<evidence type="ECO:0000256" key="12">
    <source>
        <dbReference type="ARBA" id="ARBA00023285"/>
    </source>
</evidence>
<comment type="similarity">
    <text evidence="13">Belongs to the NiCoT transporter (TC 2.A.52) family.</text>
</comment>
<dbReference type="Proteomes" id="UP000203464">
    <property type="component" value="Unassembled WGS sequence"/>
</dbReference>
<keyword evidence="3" id="KW-0171">Cobalt transport</keyword>
<feature type="transmembrane region" description="Helical" evidence="13">
    <location>
        <begin position="137"/>
        <end position="155"/>
    </location>
</feature>
<evidence type="ECO:0000313" key="14">
    <source>
        <dbReference type="EMBL" id="SMX39693.1"/>
    </source>
</evidence>
<evidence type="ECO:0000256" key="3">
    <source>
        <dbReference type="ARBA" id="ARBA00022426"/>
    </source>
</evidence>
<keyword evidence="15" id="KW-1185">Reference proteome</keyword>
<protein>
    <recommendedName>
        <fullName evidence="13">Nickel/cobalt efflux system</fullName>
    </recommendedName>
</protein>
<evidence type="ECO:0000256" key="9">
    <source>
        <dbReference type="ARBA" id="ARBA00023065"/>
    </source>
</evidence>
<evidence type="ECO:0000313" key="15">
    <source>
        <dbReference type="Proteomes" id="UP000203464"/>
    </source>
</evidence>
<keyword evidence="4 13" id="KW-0813">Transport</keyword>
<feature type="transmembrane region" description="Helical" evidence="13">
    <location>
        <begin position="204"/>
        <end position="225"/>
    </location>
</feature>
<dbReference type="InterPro" id="IPR051224">
    <property type="entry name" value="NiCoT_RcnA"/>
</dbReference>
<dbReference type="PANTHER" id="PTHR40659:SF1">
    <property type="entry name" value="NICKEL_COBALT EFFLUX SYSTEM RCNA"/>
    <property type="match status" value="1"/>
</dbReference>
<evidence type="ECO:0000256" key="8">
    <source>
        <dbReference type="ARBA" id="ARBA00022989"/>
    </source>
</evidence>
<dbReference type="InterPro" id="IPR011541">
    <property type="entry name" value="Ni/Co_transpt_high_affinity"/>
</dbReference>
<sequence length="301" mass="31276">MRWIAVAFLALVVALAIWLWMYGGTDVVGRWAAETQRDAQNAMARSLRALRAGEWGALAGLWGMCLAYGFVHAAGPGHGKLVIGGYGFGVRVTAARLAGLAALSSIAQALFAIVLVSIALALLGWGREQLTALADRTMAPLSYAMIAGVGIWLVSRGLRKAVRLRRAATTHDHDHGDDGVCNTCGHAHAPTVEQAANVRSWRDVVAVVAVIAIRPCTGAVFLLILTYALGLYWVGIVGVIVMGLGTAGLTAIVAAAAVGARESTLAQAASARSTALLLIGAEILAGAVIALLSFQLLLPLI</sequence>
<keyword evidence="10" id="KW-0921">Nickel transport</keyword>
<dbReference type="EMBL" id="FXYD01000003">
    <property type="protein sequence ID" value="SMX39693.1"/>
    <property type="molecule type" value="Genomic_DNA"/>
</dbReference>
<dbReference type="GO" id="GO:0010045">
    <property type="term" value="P:response to nickel cation"/>
    <property type="evidence" value="ECO:0007669"/>
    <property type="project" value="TreeGrafter"/>
</dbReference>
<dbReference type="GO" id="GO:0046583">
    <property type="term" value="F:monoatomic cation efflux transmembrane transporter activity"/>
    <property type="evidence" value="ECO:0007669"/>
    <property type="project" value="TreeGrafter"/>
</dbReference>
<evidence type="ECO:0000256" key="5">
    <source>
        <dbReference type="ARBA" id="ARBA00022475"/>
    </source>
</evidence>
<comment type="subcellular location">
    <subcellularLocation>
        <location evidence="2 13">Cell membrane</location>
        <topology evidence="2 13">Multi-pass membrane protein</topology>
    </subcellularLocation>
</comment>
<comment type="function">
    <text evidence="1">Efflux system for nickel and cobalt.</text>
</comment>
<accession>A0A238KA47</accession>
<keyword evidence="9" id="KW-0406">Ion transport</keyword>
<evidence type="ECO:0000256" key="1">
    <source>
        <dbReference type="ARBA" id="ARBA00002510"/>
    </source>
</evidence>
<evidence type="ECO:0000256" key="11">
    <source>
        <dbReference type="ARBA" id="ARBA00023136"/>
    </source>
</evidence>
<dbReference type="OrthoDB" id="9812956at2"/>
<keyword evidence="8 13" id="KW-1133">Transmembrane helix</keyword>
<dbReference type="GO" id="GO:0005886">
    <property type="term" value="C:plasma membrane"/>
    <property type="evidence" value="ECO:0007669"/>
    <property type="project" value="UniProtKB-SubCell"/>
</dbReference>
<evidence type="ECO:0000256" key="6">
    <source>
        <dbReference type="ARBA" id="ARBA00022596"/>
    </source>
</evidence>
<reference evidence="15" key="1">
    <citation type="submission" date="2017-05" db="EMBL/GenBank/DDBJ databases">
        <authorList>
            <person name="Rodrigo-Torres L."/>
            <person name="Arahal R. D."/>
            <person name="Lucena T."/>
        </authorList>
    </citation>
    <scope>NUCLEOTIDE SEQUENCE [LARGE SCALE GENOMIC DNA]</scope>
    <source>
        <strain evidence="15">CECT 8868</strain>
    </source>
</reference>
<dbReference type="PANTHER" id="PTHR40659">
    <property type="entry name" value="NICKEL/COBALT EFFLUX SYSTEM RCNA"/>
    <property type="match status" value="1"/>
</dbReference>
<keyword evidence="7 13" id="KW-0812">Transmembrane</keyword>
<evidence type="ECO:0000256" key="13">
    <source>
        <dbReference type="RuleBase" id="RU362101"/>
    </source>
</evidence>
<keyword evidence="6" id="KW-0533">Nickel</keyword>
<feature type="transmembrane region" description="Helical" evidence="13">
    <location>
        <begin position="97"/>
        <end position="125"/>
    </location>
</feature>
<evidence type="ECO:0000256" key="4">
    <source>
        <dbReference type="ARBA" id="ARBA00022448"/>
    </source>
</evidence>
<organism evidence="14 15">
    <name type="scientific">Octadecabacter ascidiaceicola</name>
    <dbReference type="NCBI Taxonomy" id="1655543"/>
    <lineage>
        <taxon>Bacteria</taxon>
        <taxon>Pseudomonadati</taxon>
        <taxon>Pseudomonadota</taxon>
        <taxon>Alphaproteobacteria</taxon>
        <taxon>Rhodobacterales</taxon>
        <taxon>Roseobacteraceae</taxon>
        <taxon>Octadecabacter</taxon>
    </lineage>
</organism>
<dbReference type="Pfam" id="PF03824">
    <property type="entry name" value="NicO"/>
    <property type="match status" value="1"/>
</dbReference>
<gene>
    <name evidence="14" type="ORF">OCA8868_02083</name>
</gene>
<evidence type="ECO:0000256" key="7">
    <source>
        <dbReference type="ARBA" id="ARBA00022692"/>
    </source>
</evidence>
<evidence type="ECO:0000256" key="2">
    <source>
        <dbReference type="ARBA" id="ARBA00004651"/>
    </source>
</evidence>
<proteinExistence type="inferred from homology"/>
<name>A0A238KA47_9RHOB</name>
<keyword evidence="11 13" id="KW-0472">Membrane</keyword>
<feature type="transmembrane region" description="Helical" evidence="13">
    <location>
        <begin position="275"/>
        <end position="298"/>
    </location>
</feature>
<feature type="transmembrane region" description="Helical" evidence="13">
    <location>
        <begin position="231"/>
        <end position="254"/>
    </location>
</feature>